<dbReference type="Proteomes" id="UP000031599">
    <property type="component" value="Unassembled WGS sequence"/>
</dbReference>
<reference evidence="1 2" key="1">
    <citation type="submission" date="2014-12" db="EMBL/GenBank/DDBJ databases">
        <title>Genome assembly of Enhygromyxa salina DSM 15201.</title>
        <authorList>
            <person name="Sharma G."/>
            <person name="Subramanian S."/>
        </authorList>
    </citation>
    <scope>NUCLEOTIDE SEQUENCE [LARGE SCALE GENOMIC DNA]</scope>
    <source>
        <strain evidence="1 2">DSM 15201</strain>
    </source>
</reference>
<gene>
    <name evidence="1" type="ORF">DB30_07310</name>
</gene>
<sequence>MEYRRDEHPGQLQRILEVMAETEGGQKVLLGSTPAASGFNQALVEVLGEDEAKQLKAEVKGKVIDPYDGLKGNEKAFKLRMRRRGHYL</sequence>
<proteinExistence type="predicted"/>
<dbReference type="EMBL" id="JMCC02000081">
    <property type="protein sequence ID" value="KIG14043.1"/>
    <property type="molecule type" value="Genomic_DNA"/>
</dbReference>
<protein>
    <submittedName>
        <fullName evidence="1">Uncharacterized protein</fullName>
    </submittedName>
</protein>
<comment type="caution">
    <text evidence="1">The sequence shown here is derived from an EMBL/GenBank/DDBJ whole genome shotgun (WGS) entry which is preliminary data.</text>
</comment>
<organism evidence="1 2">
    <name type="scientific">Enhygromyxa salina</name>
    <dbReference type="NCBI Taxonomy" id="215803"/>
    <lineage>
        <taxon>Bacteria</taxon>
        <taxon>Pseudomonadati</taxon>
        <taxon>Myxococcota</taxon>
        <taxon>Polyangia</taxon>
        <taxon>Nannocystales</taxon>
        <taxon>Nannocystaceae</taxon>
        <taxon>Enhygromyxa</taxon>
    </lineage>
</organism>
<evidence type="ECO:0000313" key="2">
    <source>
        <dbReference type="Proteomes" id="UP000031599"/>
    </source>
</evidence>
<evidence type="ECO:0000313" key="1">
    <source>
        <dbReference type="EMBL" id="KIG14043.1"/>
    </source>
</evidence>
<name>A0A0C1ZSK0_9BACT</name>
<dbReference type="AlphaFoldDB" id="A0A0C1ZSK0"/>
<accession>A0A0C1ZSK0</accession>